<dbReference type="EMBL" id="AMZH03019495">
    <property type="protein sequence ID" value="RRT40292.1"/>
    <property type="molecule type" value="Genomic_DNA"/>
</dbReference>
<organism evidence="2 3">
    <name type="scientific">Ensete ventricosum</name>
    <name type="common">Abyssinian banana</name>
    <name type="synonym">Musa ensete</name>
    <dbReference type="NCBI Taxonomy" id="4639"/>
    <lineage>
        <taxon>Eukaryota</taxon>
        <taxon>Viridiplantae</taxon>
        <taxon>Streptophyta</taxon>
        <taxon>Embryophyta</taxon>
        <taxon>Tracheophyta</taxon>
        <taxon>Spermatophyta</taxon>
        <taxon>Magnoliopsida</taxon>
        <taxon>Liliopsida</taxon>
        <taxon>Zingiberales</taxon>
        <taxon>Musaceae</taxon>
        <taxon>Ensete</taxon>
    </lineage>
</organism>
<dbReference type="AlphaFoldDB" id="A0A426XLG4"/>
<name>A0A426XLG4_ENSVE</name>
<evidence type="ECO:0000313" key="2">
    <source>
        <dbReference type="EMBL" id="RRT40292.1"/>
    </source>
</evidence>
<feature type="region of interest" description="Disordered" evidence="1">
    <location>
        <begin position="39"/>
        <end position="67"/>
    </location>
</feature>
<feature type="compositionally biased region" description="Low complexity" evidence="1">
    <location>
        <begin position="54"/>
        <end position="67"/>
    </location>
</feature>
<evidence type="ECO:0000256" key="1">
    <source>
        <dbReference type="SAM" id="MobiDB-lite"/>
    </source>
</evidence>
<protein>
    <submittedName>
        <fullName evidence="2">Uncharacterized protein</fullName>
    </submittedName>
</protein>
<evidence type="ECO:0000313" key="3">
    <source>
        <dbReference type="Proteomes" id="UP000287651"/>
    </source>
</evidence>
<dbReference type="Proteomes" id="UP000287651">
    <property type="component" value="Unassembled WGS sequence"/>
</dbReference>
<reference evidence="2 3" key="1">
    <citation type="journal article" date="2014" name="Agronomy (Basel)">
        <title>A Draft Genome Sequence for Ensete ventricosum, the Drought-Tolerant Tree Against Hunger.</title>
        <authorList>
            <person name="Harrison J."/>
            <person name="Moore K.A."/>
            <person name="Paszkiewicz K."/>
            <person name="Jones T."/>
            <person name="Grant M."/>
            <person name="Ambacheew D."/>
            <person name="Muzemil S."/>
            <person name="Studholme D.J."/>
        </authorList>
    </citation>
    <scope>NUCLEOTIDE SEQUENCE [LARGE SCALE GENOMIC DNA]</scope>
</reference>
<comment type="caution">
    <text evidence="2">The sequence shown here is derived from an EMBL/GenBank/DDBJ whole genome shotgun (WGS) entry which is preliminary data.</text>
</comment>
<sequence length="67" mass="7047">MPPITTSMGIVTFGATFAGALGHTWLAWGAMPIGGPCRSRSPLQSTEPCHGRPYRGLGRGRLPLQVA</sequence>
<accession>A0A426XLG4</accession>
<proteinExistence type="predicted"/>
<gene>
    <name evidence="2" type="ORF">B296_00052637</name>
</gene>